<dbReference type="Gene3D" id="1.20.1290.10">
    <property type="entry name" value="AhpD-like"/>
    <property type="match status" value="1"/>
</dbReference>
<dbReference type="EMBL" id="JQED01000012">
    <property type="protein sequence ID" value="KGJ93434.1"/>
    <property type="molecule type" value="Genomic_DNA"/>
</dbReference>
<dbReference type="NCBIfam" id="TIGR01926">
    <property type="entry name" value="peroxid_rel"/>
    <property type="match status" value="1"/>
</dbReference>
<dbReference type="InterPro" id="IPR029032">
    <property type="entry name" value="AhpD-like"/>
</dbReference>
<organism evidence="2 3">
    <name type="scientific">Colwellia psychrerythraea</name>
    <name type="common">Vibrio psychroerythus</name>
    <dbReference type="NCBI Taxonomy" id="28229"/>
    <lineage>
        <taxon>Bacteria</taxon>
        <taxon>Pseudomonadati</taxon>
        <taxon>Pseudomonadota</taxon>
        <taxon>Gammaproteobacteria</taxon>
        <taxon>Alteromonadales</taxon>
        <taxon>Colwelliaceae</taxon>
        <taxon>Colwellia</taxon>
    </lineage>
</organism>
<sequence>MSRINLVTPEQATSEQAELYAAITSQLGMVPNFLKVFANSPTALKAFLGLHSIANEGELTAKTKERIALGLAEQNACEYCVSAHTAIGKGVGLTEDEMAENRAGGSQDAQAAIAVKFARSLAEHNGEVTTAELLEIRNAGYSDAEIVEIITHVGMNIMTNILGKASRVAIDFPKISLQKAS</sequence>
<dbReference type="GO" id="GO:0051920">
    <property type="term" value="F:peroxiredoxin activity"/>
    <property type="evidence" value="ECO:0007669"/>
    <property type="project" value="InterPro"/>
</dbReference>
<dbReference type="AlphaFoldDB" id="A0A099KRP9"/>
<comment type="caution">
    <text evidence="2">The sequence shown here is derived from an EMBL/GenBank/DDBJ whole genome shotgun (WGS) entry which is preliminary data.</text>
</comment>
<dbReference type="Pfam" id="PF02627">
    <property type="entry name" value="CMD"/>
    <property type="match status" value="1"/>
</dbReference>
<reference evidence="2 3" key="1">
    <citation type="submission" date="2014-08" db="EMBL/GenBank/DDBJ databases">
        <title>Genomic and Phenotypic Diversity of Colwellia psychrerythraea strains from Disparate Marine Basins.</title>
        <authorList>
            <person name="Techtmann S.M."/>
            <person name="Stelling S.C."/>
            <person name="Utturkar S.M."/>
            <person name="Alshibli N."/>
            <person name="Harris A."/>
            <person name="Brown S.D."/>
            <person name="Hazen T.C."/>
        </authorList>
    </citation>
    <scope>NUCLEOTIDE SEQUENCE [LARGE SCALE GENOMIC DNA]</scope>
    <source>
        <strain evidence="2 3">ND2E</strain>
    </source>
</reference>
<dbReference type="OrthoDB" id="9808310at2"/>
<accession>A0A099KRP9</accession>
<keyword evidence="2" id="KW-0560">Oxidoreductase</keyword>
<evidence type="ECO:0000313" key="3">
    <source>
        <dbReference type="Proteomes" id="UP000029843"/>
    </source>
</evidence>
<feature type="domain" description="Carboxymuconolactone decarboxylase-like" evidence="1">
    <location>
        <begin position="42"/>
        <end position="111"/>
    </location>
</feature>
<evidence type="ECO:0000313" key="2">
    <source>
        <dbReference type="EMBL" id="KGJ93434.1"/>
    </source>
</evidence>
<gene>
    <name evidence="2" type="ORF">ND2E_2359</name>
</gene>
<dbReference type="Proteomes" id="UP000029843">
    <property type="component" value="Unassembled WGS sequence"/>
</dbReference>
<dbReference type="PANTHER" id="PTHR35446">
    <property type="entry name" value="SI:CH211-175M2.5"/>
    <property type="match status" value="1"/>
</dbReference>
<protein>
    <submittedName>
        <fullName evidence="2">Putative peroxidase-related enzyme</fullName>
    </submittedName>
</protein>
<keyword evidence="2" id="KW-0575">Peroxidase</keyword>
<dbReference type="RefSeq" id="WP_033093152.1">
    <property type="nucleotide sequence ID" value="NZ_JQED01000012.1"/>
</dbReference>
<evidence type="ECO:0000259" key="1">
    <source>
        <dbReference type="Pfam" id="PF02627"/>
    </source>
</evidence>
<dbReference type="SUPFAM" id="SSF69118">
    <property type="entry name" value="AhpD-like"/>
    <property type="match status" value="1"/>
</dbReference>
<dbReference type="InterPro" id="IPR004675">
    <property type="entry name" value="AhpD_core"/>
</dbReference>
<name>A0A099KRP9_COLPS</name>
<dbReference type="NCBIfam" id="TIGR00778">
    <property type="entry name" value="ahpD_dom"/>
    <property type="match status" value="1"/>
</dbReference>
<proteinExistence type="predicted"/>
<dbReference type="InterPro" id="IPR010195">
    <property type="entry name" value="Uncharacterised_peroxidase-rel"/>
</dbReference>
<dbReference type="InterPro" id="IPR003779">
    <property type="entry name" value="CMD-like"/>
</dbReference>
<dbReference type="PANTHER" id="PTHR35446:SF3">
    <property type="entry name" value="CMD DOMAIN-CONTAINING PROTEIN"/>
    <property type="match status" value="1"/>
</dbReference>
<dbReference type="PATRIC" id="fig|28229.4.peg.1386"/>